<evidence type="ECO:0000313" key="2">
    <source>
        <dbReference type="Proteomes" id="UP000222191"/>
    </source>
</evidence>
<gene>
    <name evidence="1" type="ORF">SEA_FORTUNATO_58</name>
</gene>
<sequence>MSAANEAAPESRFKRNTFIRADELRAADIGQTIRFRQWDNNTEIARVLTGELRQLSANEREVYVRIGLGAETEETLGHDQPVTLRPTDQYNDVPTLALYDDHV</sequence>
<organism evidence="1 2">
    <name type="scientific">Mycobacterium phage Fortunato</name>
    <dbReference type="NCBI Taxonomy" id="1882439"/>
    <lineage>
        <taxon>Viruses</taxon>
        <taxon>Duplodnaviria</taxon>
        <taxon>Heunggongvirae</taxon>
        <taxon>Uroviricota</taxon>
        <taxon>Caudoviricetes</taxon>
        <taxon>Bclasvirinae</taxon>
        <taxon>Coopervirus</taxon>
        <taxon>Coopervirus fortunato</taxon>
    </lineage>
</organism>
<name>A0A1D8EYF6_9CAUD</name>
<keyword evidence="2" id="KW-1185">Reference proteome</keyword>
<reference evidence="2" key="1">
    <citation type="submission" date="2016-07" db="EMBL/GenBank/DDBJ databases">
        <authorList>
            <person name="Edmondson J.L."/>
            <person name="Brown K.M."/>
            <person name="Clay L.G."/>
            <person name="Dean J.R."/>
            <person name="Godwin C.O."/>
            <person name="Hill N.P."/>
            <person name="Jones J."/>
            <person name="Jones M.B."/>
            <person name="Lynch M.K."/>
            <person name="Martin S."/>
            <person name="Roark C.M."/>
            <person name="Rogers R.G."/>
            <person name="Savage M.R."/>
            <person name="Schaal D.L."/>
            <person name="Thomason K.A."/>
            <person name="Woodall A.M."/>
            <person name="Plymale R."/>
            <person name="Reyna N."/>
            <person name="Garlena R.A."/>
            <person name="Russell D.A."/>
            <person name="Pope W.H."/>
            <person name="Jacobs-Sera D."/>
            <person name="Hendrix R.W."/>
            <person name="Hatfull G.F."/>
        </authorList>
    </citation>
    <scope>NUCLEOTIDE SEQUENCE [LARGE SCALE GENOMIC DNA]</scope>
</reference>
<accession>A0A1D8EYF6</accession>
<dbReference type="Proteomes" id="UP000222191">
    <property type="component" value="Segment"/>
</dbReference>
<dbReference type="EMBL" id="KX589269">
    <property type="protein sequence ID" value="AOT27275.1"/>
    <property type="molecule type" value="Genomic_DNA"/>
</dbReference>
<protein>
    <submittedName>
        <fullName evidence="1">Uncharacterized protein</fullName>
    </submittedName>
</protein>
<evidence type="ECO:0000313" key="1">
    <source>
        <dbReference type="EMBL" id="AOT27275.1"/>
    </source>
</evidence>
<proteinExistence type="predicted"/>